<sequence length="71" mass="7916">METIGQSRVGTAPLPDPTRLIVRAGFIFDSGDRIVSDFSGIPRPDDRDGPHQDGAQPRRPICFRILRRTIT</sequence>
<feature type="region of interest" description="Disordered" evidence="1">
    <location>
        <begin position="37"/>
        <end position="59"/>
    </location>
</feature>
<evidence type="ECO:0000313" key="2">
    <source>
        <dbReference type="EMBL" id="MFM0448534.1"/>
    </source>
</evidence>
<organism evidence="2 3">
    <name type="scientific">Paraburkholderia strydomiana</name>
    <dbReference type="NCBI Taxonomy" id="1245417"/>
    <lineage>
        <taxon>Bacteria</taxon>
        <taxon>Pseudomonadati</taxon>
        <taxon>Pseudomonadota</taxon>
        <taxon>Betaproteobacteria</taxon>
        <taxon>Burkholderiales</taxon>
        <taxon>Burkholderiaceae</taxon>
        <taxon>Paraburkholderia</taxon>
    </lineage>
</organism>
<dbReference type="RefSeq" id="WP_408131812.1">
    <property type="nucleotide sequence ID" value="NZ_JAQQDH010000025.1"/>
</dbReference>
<accession>A0ABW9CB79</accession>
<evidence type="ECO:0000313" key="3">
    <source>
        <dbReference type="Proteomes" id="UP001629288"/>
    </source>
</evidence>
<dbReference type="EMBL" id="JAQQDH010000025">
    <property type="protein sequence ID" value="MFM0448534.1"/>
    <property type="molecule type" value="Genomic_DNA"/>
</dbReference>
<proteinExistence type="predicted"/>
<comment type="caution">
    <text evidence="2">The sequence shown here is derived from an EMBL/GenBank/DDBJ whole genome shotgun (WGS) entry which is preliminary data.</text>
</comment>
<reference evidence="2 3" key="1">
    <citation type="journal article" date="2024" name="Chem. Sci.">
        <title>Discovery of megapolipeptins by genome mining of a Burkholderiales bacteria collection.</title>
        <authorList>
            <person name="Paulo B.S."/>
            <person name="Recchia M.J.J."/>
            <person name="Lee S."/>
            <person name="Fergusson C.H."/>
            <person name="Romanowski S.B."/>
            <person name="Hernandez A."/>
            <person name="Krull N."/>
            <person name="Liu D.Y."/>
            <person name="Cavanagh H."/>
            <person name="Bos A."/>
            <person name="Gray C.A."/>
            <person name="Murphy B.T."/>
            <person name="Linington R.G."/>
            <person name="Eustaquio A.S."/>
        </authorList>
    </citation>
    <scope>NUCLEOTIDE SEQUENCE [LARGE SCALE GENOMIC DNA]</scope>
    <source>
        <strain evidence="2 3">RL17-379-BIB-C</strain>
    </source>
</reference>
<gene>
    <name evidence="2" type="ORF">PQR00_33670</name>
</gene>
<keyword evidence="3" id="KW-1185">Reference proteome</keyword>
<evidence type="ECO:0000256" key="1">
    <source>
        <dbReference type="SAM" id="MobiDB-lite"/>
    </source>
</evidence>
<dbReference type="Proteomes" id="UP001629288">
    <property type="component" value="Unassembled WGS sequence"/>
</dbReference>
<name>A0ABW9CB79_9BURK</name>
<protein>
    <submittedName>
        <fullName evidence="2">Uncharacterized protein</fullName>
    </submittedName>
</protein>